<dbReference type="InterPro" id="IPR036909">
    <property type="entry name" value="Cyt_c-like_dom_sf"/>
</dbReference>
<keyword evidence="2" id="KW-0813">Transport</keyword>
<dbReference type="InterPro" id="IPR051459">
    <property type="entry name" value="Cytochrome_c-type_DH"/>
</dbReference>
<dbReference type="PANTHER" id="PTHR35008">
    <property type="entry name" value="BLL4482 PROTEIN-RELATED"/>
    <property type="match status" value="1"/>
</dbReference>
<keyword evidence="9" id="KW-0732">Signal</keyword>
<keyword evidence="12" id="KW-1185">Reference proteome</keyword>
<dbReference type="SUPFAM" id="SSF46626">
    <property type="entry name" value="Cytochrome c"/>
    <property type="match status" value="1"/>
</dbReference>
<gene>
    <name evidence="11" type="ORF">GCM10022276_09020</name>
</gene>
<keyword evidence="4" id="KW-0679">Respiratory chain</keyword>
<keyword evidence="7 8" id="KW-0408">Iron</keyword>
<organism evidence="11 12">
    <name type="scientific">Sphingomonas limnosediminicola</name>
    <dbReference type="NCBI Taxonomy" id="940133"/>
    <lineage>
        <taxon>Bacteria</taxon>
        <taxon>Pseudomonadati</taxon>
        <taxon>Pseudomonadota</taxon>
        <taxon>Alphaproteobacteria</taxon>
        <taxon>Sphingomonadales</taxon>
        <taxon>Sphingomonadaceae</taxon>
        <taxon>Sphingomonas</taxon>
    </lineage>
</organism>
<name>A0ABP7L0Y4_9SPHN</name>
<feature type="domain" description="Cytochrome c" evidence="10">
    <location>
        <begin position="64"/>
        <end position="155"/>
    </location>
</feature>
<protein>
    <recommendedName>
        <fullName evidence="10">Cytochrome c domain-containing protein</fullName>
    </recommendedName>
</protein>
<dbReference type="PANTHER" id="PTHR35008:SF8">
    <property type="entry name" value="ALCOHOL DEHYDROGENASE CYTOCHROME C SUBUNIT"/>
    <property type="match status" value="1"/>
</dbReference>
<evidence type="ECO:0000256" key="4">
    <source>
        <dbReference type="ARBA" id="ARBA00022660"/>
    </source>
</evidence>
<feature type="chain" id="PRO_5045631283" description="Cytochrome c domain-containing protein" evidence="9">
    <location>
        <begin position="24"/>
        <end position="160"/>
    </location>
</feature>
<dbReference type="InterPro" id="IPR008168">
    <property type="entry name" value="Cyt_C_IC"/>
</dbReference>
<dbReference type="Gene3D" id="1.10.760.10">
    <property type="entry name" value="Cytochrome c-like domain"/>
    <property type="match status" value="1"/>
</dbReference>
<dbReference type="InterPro" id="IPR009056">
    <property type="entry name" value="Cyt_c-like_dom"/>
</dbReference>
<accession>A0ABP7L0Y4</accession>
<evidence type="ECO:0000256" key="1">
    <source>
        <dbReference type="ARBA" id="ARBA00001926"/>
    </source>
</evidence>
<evidence type="ECO:0000256" key="5">
    <source>
        <dbReference type="ARBA" id="ARBA00022723"/>
    </source>
</evidence>
<sequence>MLTGKKLLVLAPIAACLSFAAAAAQSDEGPPRWAANIARKQQVIMHGVPTQYAQARDTLPDNQAKLRRGRMLFDSHCTACHGWTGQGSGPEAFALVPAPADLEWLARTPRDRSEPYMYWTVAEGGRQFESDMPAFKDRLSKKDIWAIIAYVRAGLPRNSP</sequence>
<reference evidence="12" key="1">
    <citation type="journal article" date="2019" name="Int. J. Syst. Evol. Microbiol.">
        <title>The Global Catalogue of Microorganisms (GCM) 10K type strain sequencing project: providing services to taxonomists for standard genome sequencing and annotation.</title>
        <authorList>
            <consortium name="The Broad Institute Genomics Platform"/>
            <consortium name="The Broad Institute Genome Sequencing Center for Infectious Disease"/>
            <person name="Wu L."/>
            <person name="Ma J."/>
        </authorList>
    </citation>
    <scope>NUCLEOTIDE SEQUENCE [LARGE SCALE GENOMIC DNA]</scope>
    <source>
        <strain evidence="12">JCM 17543</strain>
    </source>
</reference>
<keyword evidence="6" id="KW-0249">Electron transport</keyword>
<comment type="caution">
    <text evidence="11">The sequence shown here is derived from an EMBL/GenBank/DDBJ whole genome shotgun (WGS) entry which is preliminary data.</text>
</comment>
<keyword evidence="5 8" id="KW-0479">Metal-binding</keyword>
<feature type="signal peptide" evidence="9">
    <location>
        <begin position="1"/>
        <end position="23"/>
    </location>
</feature>
<evidence type="ECO:0000256" key="9">
    <source>
        <dbReference type="SAM" id="SignalP"/>
    </source>
</evidence>
<keyword evidence="3 8" id="KW-0349">Heme</keyword>
<dbReference type="PRINTS" id="PR00605">
    <property type="entry name" value="CYTCHROMECIC"/>
</dbReference>
<dbReference type="RefSeq" id="WP_344698492.1">
    <property type="nucleotide sequence ID" value="NZ_BAABBM010000001.1"/>
</dbReference>
<evidence type="ECO:0000313" key="12">
    <source>
        <dbReference type="Proteomes" id="UP001500827"/>
    </source>
</evidence>
<dbReference type="Pfam" id="PF00034">
    <property type="entry name" value="Cytochrom_C"/>
    <property type="match status" value="1"/>
</dbReference>
<evidence type="ECO:0000256" key="2">
    <source>
        <dbReference type="ARBA" id="ARBA00022448"/>
    </source>
</evidence>
<evidence type="ECO:0000256" key="7">
    <source>
        <dbReference type="ARBA" id="ARBA00023004"/>
    </source>
</evidence>
<evidence type="ECO:0000313" key="11">
    <source>
        <dbReference type="EMBL" id="GAA3892095.1"/>
    </source>
</evidence>
<evidence type="ECO:0000256" key="6">
    <source>
        <dbReference type="ARBA" id="ARBA00022982"/>
    </source>
</evidence>
<proteinExistence type="predicted"/>
<evidence type="ECO:0000256" key="3">
    <source>
        <dbReference type="ARBA" id="ARBA00022617"/>
    </source>
</evidence>
<evidence type="ECO:0000256" key="8">
    <source>
        <dbReference type="PROSITE-ProRule" id="PRU00433"/>
    </source>
</evidence>
<comment type="cofactor">
    <cofactor evidence="1">
        <name>heme c</name>
        <dbReference type="ChEBI" id="CHEBI:61717"/>
    </cofactor>
</comment>
<dbReference type="Proteomes" id="UP001500827">
    <property type="component" value="Unassembled WGS sequence"/>
</dbReference>
<dbReference type="PROSITE" id="PS51007">
    <property type="entry name" value="CYTC"/>
    <property type="match status" value="1"/>
</dbReference>
<dbReference type="EMBL" id="BAABBM010000001">
    <property type="protein sequence ID" value="GAA3892095.1"/>
    <property type="molecule type" value="Genomic_DNA"/>
</dbReference>
<evidence type="ECO:0000259" key="10">
    <source>
        <dbReference type="PROSITE" id="PS51007"/>
    </source>
</evidence>